<evidence type="ECO:0000259" key="8">
    <source>
        <dbReference type="Pfam" id="PF23220"/>
    </source>
</evidence>
<evidence type="ECO:0000259" key="9">
    <source>
        <dbReference type="Pfam" id="PF23231"/>
    </source>
</evidence>
<dbReference type="GeneID" id="5230207"/>
<dbReference type="PANTHER" id="PTHR11246:SF5">
    <property type="entry name" value="PRE-MRNA-SPLICING FACTOR SYF1"/>
    <property type="match status" value="1"/>
</dbReference>
<feature type="domain" description="Pre-mRNA-splicing factor Syf1/CRNKL1-like C-terminal HAT-repeats" evidence="9">
    <location>
        <begin position="554"/>
        <end position="632"/>
    </location>
</feature>
<dbReference type="VEuPathDB" id="FungiDB:LELG_05723"/>
<dbReference type="OrthoDB" id="10067343at2759"/>
<dbReference type="InterPro" id="IPR055430">
    <property type="entry name" value="HAT_Syf1_CNRKL1_C"/>
</dbReference>
<evidence type="ECO:0000256" key="4">
    <source>
        <dbReference type="ARBA" id="ARBA00022728"/>
    </source>
</evidence>
<dbReference type="eggNOG" id="KOG2047">
    <property type="taxonomic scope" value="Eukaryota"/>
</dbReference>
<dbReference type="Pfam" id="PF23231">
    <property type="entry name" value="HAT_Syf1_CNRKL1_C"/>
    <property type="match status" value="2"/>
</dbReference>
<dbReference type="InParanoid" id="A5E7Y4"/>
<dbReference type="FunCoup" id="A5E7Y4">
    <property type="interactions" value="1022"/>
</dbReference>
<dbReference type="Gene3D" id="1.25.40.10">
    <property type="entry name" value="Tetratricopeptide repeat domain"/>
    <property type="match status" value="3"/>
</dbReference>
<reference evidence="11 12" key="1">
    <citation type="journal article" date="2009" name="Nature">
        <title>Evolution of pathogenicity and sexual reproduction in eight Candida genomes.</title>
        <authorList>
            <person name="Butler G."/>
            <person name="Rasmussen M.D."/>
            <person name="Lin M.F."/>
            <person name="Santos M.A."/>
            <person name="Sakthikumar S."/>
            <person name="Munro C.A."/>
            <person name="Rheinbay E."/>
            <person name="Grabherr M."/>
            <person name="Forche A."/>
            <person name="Reedy J.L."/>
            <person name="Agrafioti I."/>
            <person name="Arnaud M.B."/>
            <person name="Bates S."/>
            <person name="Brown A.J."/>
            <person name="Brunke S."/>
            <person name="Costanzo M.C."/>
            <person name="Fitzpatrick D.A."/>
            <person name="de Groot P.W."/>
            <person name="Harris D."/>
            <person name="Hoyer L.L."/>
            <person name="Hube B."/>
            <person name="Klis F.M."/>
            <person name="Kodira C."/>
            <person name="Lennard N."/>
            <person name="Logue M.E."/>
            <person name="Martin R."/>
            <person name="Neiman A.M."/>
            <person name="Nikolaou E."/>
            <person name="Quail M.A."/>
            <person name="Quinn J."/>
            <person name="Santos M.C."/>
            <person name="Schmitzberger F.F."/>
            <person name="Sherlock G."/>
            <person name="Shah P."/>
            <person name="Silverstein K.A."/>
            <person name="Skrzypek M.S."/>
            <person name="Soll D."/>
            <person name="Staggs R."/>
            <person name="Stansfield I."/>
            <person name="Stumpf M.P."/>
            <person name="Sudbery P.E."/>
            <person name="Srikantha T."/>
            <person name="Zeng Q."/>
            <person name="Berman J."/>
            <person name="Berriman M."/>
            <person name="Heitman J."/>
            <person name="Gow N.A."/>
            <person name="Lorenz M.C."/>
            <person name="Birren B.W."/>
            <person name="Kellis M."/>
            <person name="Cuomo C.A."/>
        </authorList>
    </citation>
    <scope>NUCLEOTIDE SEQUENCE [LARGE SCALE GENOMIC DNA]</scope>
    <source>
        <strain evidence="12">ATCC 11503 / BCRC 21390 / CBS 2605 / JCM 1781 / NBRC 1676 / NRRL YB-4239</strain>
    </source>
</reference>
<evidence type="ECO:0000313" key="11">
    <source>
        <dbReference type="EMBL" id="EDK47542.1"/>
    </source>
</evidence>
<dbReference type="InterPro" id="IPR055433">
    <property type="entry name" value="HAT_Syf1-like_N"/>
</dbReference>
<dbReference type="Pfam" id="PF23233">
    <property type="entry name" value="HAT_Syf1_CNRKL1_N"/>
    <property type="match status" value="1"/>
</dbReference>
<accession>A5E7Y4</accession>
<dbReference type="GO" id="GO:0071014">
    <property type="term" value="C:post-mRNA release spliceosomal complex"/>
    <property type="evidence" value="ECO:0007669"/>
    <property type="project" value="TreeGrafter"/>
</dbReference>
<keyword evidence="4" id="KW-0747">Spliceosome</keyword>
<dbReference type="GO" id="GO:0000349">
    <property type="term" value="P:generation of catalytic spliceosome for first transesterification step"/>
    <property type="evidence" value="ECO:0007669"/>
    <property type="project" value="TreeGrafter"/>
</dbReference>
<evidence type="ECO:0000256" key="1">
    <source>
        <dbReference type="ARBA" id="ARBA00004123"/>
    </source>
</evidence>
<keyword evidence="5" id="KW-0677">Repeat</keyword>
<dbReference type="GO" id="GO:0000974">
    <property type="term" value="C:Prp19 complex"/>
    <property type="evidence" value="ECO:0007669"/>
    <property type="project" value="TreeGrafter"/>
</dbReference>
<protein>
    <recommendedName>
        <fullName evidence="13">Pre-mRNA-splicing factor SYF1</fullName>
    </recommendedName>
</protein>
<dbReference type="AlphaFoldDB" id="A5E7Y4"/>
<dbReference type="GO" id="GO:0071007">
    <property type="term" value="C:U2-type catalytic step 2 spliceosome"/>
    <property type="evidence" value="ECO:0007669"/>
    <property type="project" value="TreeGrafter"/>
</dbReference>
<keyword evidence="12" id="KW-1185">Reference proteome</keyword>
<organism evidence="11 12">
    <name type="scientific">Lodderomyces elongisporus (strain ATCC 11503 / CBS 2605 / JCM 1781 / NBRC 1676 / NRRL YB-4239)</name>
    <name type="common">Yeast</name>
    <name type="synonym">Saccharomyces elongisporus</name>
    <dbReference type="NCBI Taxonomy" id="379508"/>
    <lineage>
        <taxon>Eukaryota</taxon>
        <taxon>Fungi</taxon>
        <taxon>Dikarya</taxon>
        <taxon>Ascomycota</taxon>
        <taxon>Saccharomycotina</taxon>
        <taxon>Pichiomycetes</taxon>
        <taxon>Debaryomycetaceae</taxon>
        <taxon>Candida/Lodderomyces clade</taxon>
        <taxon>Lodderomyces</taxon>
    </lineage>
</organism>
<dbReference type="KEGG" id="lel:PVL30_004477"/>
<evidence type="ECO:0000256" key="6">
    <source>
        <dbReference type="ARBA" id="ARBA00023187"/>
    </source>
</evidence>
<proteinExistence type="inferred from homology"/>
<feature type="domain" description="Pre-mRNA-splicing factor Syf1-like N-terminal HAT-repeats" evidence="10">
    <location>
        <begin position="9"/>
        <end position="164"/>
    </location>
</feature>
<dbReference type="EMBL" id="CH981534">
    <property type="protein sequence ID" value="EDK47542.1"/>
    <property type="molecule type" value="Genomic_DNA"/>
</dbReference>
<keyword evidence="6" id="KW-0508">mRNA splicing</keyword>
<keyword evidence="7" id="KW-0539">Nucleus</keyword>
<dbReference type="InterPro" id="IPR056350">
    <property type="entry name" value="HAT_Syf1_central"/>
</dbReference>
<evidence type="ECO:0000256" key="3">
    <source>
        <dbReference type="ARBA" id="ARBA00022664"/>
    </source>
</evidence>
<comment type="subcellular location">
    <subcellularLocation>
        <location evidence="1">Nucleus</location>
    </subcellularLocation>
</comment>
<dbReference type="STRING" id="379508.A5E7Y4"/>
<evidence type="ECO:0000313" key="12">
    <source>
        <dbReference type="Proteomes" id="UP000001996"/>
    </source>
</evidence>
<dbReference type="InterPro" id="IPR011990">
    <property type="entry name" value="TPR-like_helical_dom_sf"/>
</dbReference>
<evidence type="ECO:0008006" key="13">
    <source>
        <dbReference type="Google" id="ProtNLM"/>
    </source>
</evidence>
<comment type="similarity">
    <text evidence="2">Belongs to the crooked-neck family.</text>
</comment>
<dbReference type="OMA" id="IWYNYLR"/>
<keyword evidence="3" id="KW-0507">mRNA processing</keyword>
<dbReference type="SUPFAM" id="SSF48452">
    <property type="entry name" value="TPR-like"/>
    <property type="match status" value="2"/>
</dbReference>
<dbReference type="PANTHER" id="PTHR11246">
    <property type="entry name" value="PRE-MRNA SPLICING FACTOR"/>
    <property type="match status" value="1"/>
</dbReference>
<evidence type="ECO:0000256" key="2">
    <source>
        <dbReference type="ARBA" id="ARBA00008644"/>
    </source>
</evidence>
<feature type="domain" description="Pre-mRNA-splicing factor SYF1 central HAT repeats" evidence="8">
    <location>
        <begin position="195"/>
        <end position="400"/>
    </location>
</feature>
<evidence type="ECO:0000256" key="5">
    <source>
        <dbReference type="ARBA" id="ARBA00022737"/>
    </source>
</evidence>
<dbReference type="Proteomes" id="UP000001996">
    <property type="component" value="Unassembled WGS sequence"/>
</dbReference>
<sequence length="640" mass="75381">MLDGLLSDKDISFEEQLAKDNQNSETWHSYYNFKINQDGPFASRIFIINRAVEALPNDKLLWTLYLELITNQDNLALLSTADQFSIFDQCVDALPKSYGHWQIIIECLLENYIDKVTYIRRKFNQCLQNLPIEEHGKVWPYFLQFANTIGGVAGIDIYLRYMKYIDPRILKGTVNDHQQNVADSRNKSLSMNVLEFIDKLKEFGDVKNVARLYSTIVNSNEYVHAKLPKLKIELVFEYLDFLISSEKNSKTQEKDFNKLINKFLQKYPEQSINLKLKLIQFLKTNNQQNEEKVVKAYSELVKECNTIEEFKDVFNEYAEYEETRLEKLFAVESKTNSKLLSKLLDEYETLLNSRKLYVNDVQLRQDTNNVDFWFTRIEIYNKQEQLSEKIKTIAEAIKSINPLKIPGNCKHKLSDIWKMYAQIYSSSGDFRTADLIISKAVQSQFPHPDELADLYIYWSELRLSSDFFREEQAIQVLSDIMYKEEKEPISYFDSSITVGKRITKSKKLWSFFIDLLESFIDYDNDDDDAGVDSGNREEGSNEKDSGLMNLRYINQVIEAFEQMIKLKIASAKDMMQYALFLETHKQTDKSLSIYERALLIFNDSLIRQEIWRIYMTKLKFINNVERVKDIKERFENEQIR</sequence>
<dbReference type="Pfam" id="PF23220">
    <property type="entry name" value="HAT_Syf1_M"/>
    <property type="match status" value="1"/>
</dbReference>
<name>A5E7Y4_LODEL</name>
<dbReference type="HOGENOM" id="CLU_007736_0_0_1"/>
<evidence type="ECO:0000256" key="7">
    <source>
        <dbReference type="ARBA" id="ARBA00023242"/>
    </source>
</evidence>
<gene>
    <name evidence="11" type="ORF">LELG_05723</name>
</gene>
<evidence type="ECO:0000259" key="10">
    <source>
        <dbReference type="Pfam" id="PF23233"/>
    </source>
</evidence>
<dbReference type="InterPro" id="IPR045075">
    <property type="entry name" value="Syf1-like"/>
</dbReference>
<feature type="domain" description="Pre-mRNA-splicing factor Syf1/CRNKL1-like C-terminal HAT-repeats" evidence="9">
    <location>
        <begin position="409"/>
        <end position="522"/>
    </location>
</feature>